<evidence type="ECO:0000259" key="1">
    <source>
        <dbReference type="Pfam" id="PF01814"/>
    </source>
</evidence>
<dbReference type="CDD" id="cd12108">
    <property type="entry name" value="Hr-like"/>
    <property type="match status" value="1"/>
</dbReference>
<dbReference type="Gene3D" id="1.20.120.520">
    <property type="entry name" value="nmb1532 protein domain like"/>
    <property type="match status" value="1"/>
</dbReference>
<reference evidence="2 3" key="1">
    <citation type="submission" date="2024-02" db="EMBL/GenBank/DDBJ databases">
        <title>A draft genome for the cacao thread blight pathogen Marasmius crinis-equi.</title>
        <authorList>
            <person name="Cohen S.P."/>
            <person name="Baruah I.K."/>
            <person name="Amoako-Attah I."/>
            <person name="Bukari Y."/>
            <person name="Meinhardt L.W."/>
            <person name="Bailey B.A."/>
        </authorList>
    </citation>
    <scope>NUCLEOTIDE SEQUENCE [LARGE SCALE GENOMIC DNA]</scope>
    <source>
        <strain evidence="2 3">GH-76</strain>
    </source>
</reference>
<name>A0ABR3FPI4_9AGAR</name>
<proteinExistence type="predicted"/>
<dbReference type="InterPro" id="IPR053206">
    <property type="entry name" value="Dimeric_xanthone_biosynth"/>
</dbReference>
<dbReference type="EMBL" id="JBAHYK010000165">
    <property type="protein sequence ID" value="KAL0577322.1"/>
    <property type="molecule type" value="Genomic_DNA"/>
</dbReference>
<dbReference type="Proteomes" id="UP001465976">
    <property type="component" value="Unassembled WGS sequence"/>
</dbReference>
<organism evidence="2 3">
    <name type="scientific">Marasmius crinis-equi</name>
    <dbReference type="NCBI Taxonomy" id="585013"/>
    <lineage>
        <taxon>Eukaryota</taxon>
        <taxon>Fungi</taxon>
        <taxon>Dikarya</taxon>
        <taxon>Basidiomycota</taxon>
        <taxon>Agaricomycotina</taxon>
        <taxon>Agaricomycetes</taxon>
        <taxon>Agaricomycetidae</taxon>
        <taxon>Agaricales</taxon>
        <taxon>Marasmiineae</taxon>
        <taxon>Marasmiaceae</taxon>
        <taxon>Marasmius</taxon>
    </lineage>
</organism>
<dbReference type="PANTHER" id="PTHR38048:SF1">
    <property type="entry name" value="HEMERYTHRIN-LIKE DOMAIN-CONTAINING PROTEIN"/>
    <property type="match status" value="1"/>
</dbReference>
<comment type="caution">
    <text evidence="2">The sequence shown here is derived from an EMBL/GenBank/DDBJ whole genome shotgun (WGS) entry which is preliminary data.</text>
</comment>
<evidence type="ECO:0000313" key="2">
    <source>
        <dbReference type="EMBL" id="KAL0577322.1"/>
    </source>
</evidence>
<gene>
    <name evidence="2" type="ORF">V5O48_004678</name>
</gene>
<accession>A0ABR3FPI4</accession>
<evidence type="ECO:0000313" key="3">
    <source>
        <dbReference type="Proteomes" id="UP001465976"/>
    </source>
</evidence>
<dbReference type="Pfam" id="PF01814">
    <property type="entry name" value="Hemerythrin"/>
    <property type="match status" value="1"/>
</dbReference>
<protein>
    <recommendedName>
        <fullName evidence="1">Hemerythrin-like domain-containing protein</fullName>
    </recommendedName>
</protein>
<keyword evidence="3" id="KW-1185">Reference proteome</keyword>
<sequence>MNNFHQWFKDEYNTLYEVSYPPLTHSRQVLTGGHLGGKLADGSFTKRGLSLPLYLDSAQRLNHHLTMHHTIEERHIFPALATKMKEFSNDSEHLKSHRGIHDGMDKVQELVNRWKKEPASYSPEEMRACLDSFREVLFNHLDQEVADLKGENLKKYWTLEEIEKMNLVD</sequence>
<dbReference type="InterPro" id="IPR012312">
    <property type="entry name" value="Hemerythrin-like"/>
</dbReference>
<dbReference type="PANTHER" id="PTHR38048">
    <property type="entry name" value="EXPRESSED PROTEIN"/>
    <property type="match status" value="1"/>
</dbReference>
<feature type="domain" description="Hemerythrin-like" evidence="1">
    <location>
        <begin position="56"/>
        <end position="144"/>
    </location>
</feature>